<dbReference type="Gene3D" id="1.10.238.10">
    <property type="entry name" value="EF-hand"/>
    <property type="match status" value="1"/>
</dbReference>
<organism evidence="4">
    <name type="scientific">Pelagomonas calceolata</name>
    <dbReference type="NCBI Taxonomy" id="35677"/>
    <lineage>
        <taxon>Eukaryota</taxon>
        <taxon>Sar</taxon>
        <taxon>Stramenopiles</taxon>
        <taxon>Ochrophyta</taxon>
        <taxon>Pelagophyceae</taxon>
        <taxon>Pelagomonadales</taxon>
        <taxon>Pelagomonadaceae</taxon>
        <taxon>Pelagomonas</taxon>
    </lineage>
</organism>
<keyword evidence="6" id="KW-1185">Reference proteome</keyword>
<gene>
    <name evidence="4" type="ORF">PCAL00307_LOCUS4892</name>
    <name evidence="5" type="ORF">PECAL_4P11760</name>
</gene>
<dbReference type="EMBL" id="CAKKNE010000004">
    <property type="protein sequence ID" value="CAH0373927.1"/>
    <property type="molecule type" value="Genomic_DNA"/>
</dbReference>
<dbReference type="Proteomes" id="UP000789595">
    <property type="component" value="Unassembled WGS sequence"/>
</dbReference>
<evidence type="ECO:0000313" key="4">
    <source>
        <dbReference type="EMBL" id="CAE0689458.1"/>
    </source>
</evidence>
<reference evidence="4" key="1">
    <citation type="submission" date="2021-01" db="EMBL/GenBank/DDBJ databases">
        <authorList>
            <person name="Corre E."/>
            <person name="Pelletier E."/>
            <person name="Niang G."/>
            <person name="Scheremetjew M."/>
            <person name="Finn R."/>
            <person name="Kale V."/>
            <person name="Holt S."/>
            <person name="Cochrane G."/>
            <person name="Meng A."/>
            <person name="Brown T."/>
            <person name="Cohen L."/>
        </authorList>
    </citation>
    <scope>NUCLEOTIDE SEQUENCE</scope>
    <source>
        <strain evidence="4">CCMP1756</strain>
    </source>
</reference>
<protein>
    <recommendedName>
        <fullName evidence="3">EF-hand domain-containing protein</fullName>
    </recommendedName>
</protein>
<dbReference type="AlphaFoldDB" id="A0A7S3ZPK7"/>
<dbReference type="PROSITE" id="PS50222">
    <property type="entry name" value="EF_HAND_2"/>
    <property type="match status" value="2"/>
</dbReference>
<proteinExistence type="predicted"/>
<evidence type="ECO:0000256" key="2">
    <source>
        <dbReference type="SAM" id="MobiDB-lite"/>
    </source>
</evidence>
<evidence type="ECO:0000313" key="5">
    <source>
        <dbReference type="EMBL" id="CAH0373927.1"/>
    </source>
</evidence>
<dbReference type="InterPro" id="IPR002048">
    <property type="entry name" value="EF_hand_dom"/>
</dbReference>
<dbReference type="PROSITE" id="PS00018">
    <property type="entry name" value="EF_HAND_1"/>
    <property type="match status" value="2"/>
</dbReference>
<reference evidence="5" key="2">
    <citation type="submission" date="2021-11" db="EMBL/GenBank/DDBJ databases">
        <authorList>
            <consortium name="Genoscope - CEA"/>
            <person name="William W."/>
        </authorList>
    </citation>
    <scope>NUCLEOTIDE SEQUENCE</scope>
</reference>
<evidence type="ECO:0000256" key="1">
    <source>
        <dbReference type="ARBA" id="ARBA00022837"/>
    </source>
</evidence>
<accession>A0A7S3ZPK7</accession>
<evidence type="ECO:0000313" key="6">
    <source>
        <dbReference type="Proteomes" id="UP000789595"/>
    </source>
</evidence>
<dbReference type="SMART" id="SM00054">
    <property type="entry name" value="EFh"/>
    <property type="match status" value="2"/>
</dbReference>
<dbReference type="OrthoDB" id="10558525at2759"/>
<feature type="domain" description="EF-hand" evidence="3">
    <location>
        <begin position="196"/>
        <end position="223"/>
    </location>
</feature>
<dbReference type="SUPFAM" id="SSF47473">
    <property type="entry name" value="EF-hand"/>
    <property type="match status" value="1"/>
</dbReference>
<keyword evidence="1" id="KW-0106">Calcium</keyword>
<feature type="region of interest" description="Disordered" evidence="2">
    <location>
        <begin position="237"/>
        <end position="268"/>
    </location>
</feature>
<name>A0A7S3ZPK7_9STRA</name>
<dbReference type="CDD" id="cd00051">
    <property type="entry name" value="EFh"/>
    <property type="match status" value="1"/>
</dbReference>
<feature type="domain" description="EF-hand" evidence="3">
    <location>
        <begin position="224"/>
        <end position="259"/>
    </location>
</feature>
<evidence type="ECO:0000259" key="3">
    <source>
        <dbReference type="PROSITE" id="PS50222"/>
    </source>
</evidence>
<dbReference type="Pfam" id="PF13499">
    <property type="entry name" value="EF-hand_7"/>
    <property type="match status" value="1"/>
</dbReference>
<dbReference type="InterPro" id="IPR011992">
    <property type="entry name" value="EF-hand-dom_pair"/>
</dbReference>
<dbReference type="InterPro" id="IPR018247">
    <property type="entry name" value="EF_Hand_1_Ca_BS"/>
</dbReference>
<dbReference type="EMBL" id="HBIW01005911">
    <property type="protein sequence ID" value="CAE0689458.1"/>
    <property type="molecule type" value="Transcribed_RNA"/>
</dbReference>
<sequence>MGAAGSIPADEAAAKEAGKTDDEIAIYKFCTGLADGSAKEQCAEGCEMGPPGAPPLPMDAMLGICGKMVVAFPDWKSLCLGITKNDDGTYSVLTQQVIGAMKADLPAIEGTPFPEVKLADLPDEAKIEMTLPVEVGKYTMEGGKVKQGLYVGEIKEDGVEGAAASTPALLELIKGGDLGFACFFKFMGKPLPAPPAFDDMDADGDGELTAEEIFEALSKNNPDVTLERVQEIVAKADADGNGSVSKQEWEEATAKDPGLVPAAWLAKE</sequence>
<dbReference type="GO" id="GO:0005509">
    <property type="term" value="F:calcium ion binding"/>
    <property type="evidence" value="ECO:0007669"/>
    <property type="project" value="InterPro"/>
</dbReference>